<proteinExistence type="predicted"/>
<sequence length="202" mass="20816">MVAVVAVVPASAGVPAGTAAGTAVGAGLSQVVSAAAADLALAEAERHVLAARRMERAAPAGNLPTARQAGERQGRRAGRAAPGPAGIHRGLSWAPRVTGNWSSRLWPTAVSSGLKPRGSRTSIRTRNPHRPCPAGFRVLLVLCKLGHDAARRHRYAAKVVDGDSGPQVLPCLIVRRVARVTSACGSGDRGSQAGNRRRSKLG</sequence>
<feature type="region of interest" description="Disordered" evidence="1">
    <location>
        <begin position="109"/>
        <end position="128"/>
    </location>
</feature>
<protein>
    <submittedName>
        <fullName evidence="2">Uncharacterized protein</fullName>
    </submittedName>
</protein>
<accession>A0A653ED63</accession>
<evidence type="ECO:0000256" key="1">
    <source>
        <dbReference type="SAM" id="MobiDB-lite"/>
    </source>
</evidence>
<dbReference type="EMBL" id="LR589061">
    <property type="protein sequence ID" value="VTO94655.1"/>
    <property type="molecule type" value="Genomic_DNA"/>
</dbReference>
<feature type="region of interest" description="Disordered" evidence="1">
    <location>
        <begin position="55"/>
        <end position="89"/>
    </location>
</feature>
<dbReference type="AlphaFoldDB" id="A0A653ED63"/>
<reference evidence="2" key="1">
    <citation type="submission" date="2019-05" db="EMBL/GenBank/DDBJ databases">
        <authorList>
            <person name="Naeem R."/>
            <person name="Antony C."/>
            <person name="Guan Q."/>
        </authorList>
    </citation>
    <scope>NUCLEOTIDE SEQUENCE</scope>
    <source>
        <strain evidence="2">2</strain>
    </source>
</reference>
<organism evidence="2">
    <name type="scientific">Mycobacterium riyadhense</name>
    <dbReference type="NCBI Taxonomy" id="486698"/>
    <lineage>
        <taxon>Bacteria</taxon>
        <taxon>Bacillati</taxon>
        <taxon>Actinomycetota</taxon>
        <taxon>Actinomycetes</taxon>
        <taxon>Mycobacteriales</taxon>
        <taxon>Mycobacteriaceae</taxon>
        <taxon>Mycobacterium</taxon>
    </lineage>
</organism>
<name>A0A653ED63_9MYCO</name>
<evidence type="ECO:0000313" key="2">
    <source>
        <dbReference type="EMBL" id="VTO94655.1"/>
    </source>
</evidence>
<gene>
    <name evidence="2" type="ORF">BIN_B_00128</name>
</gene>
<feature type="compositionally biased region" description="Low complexity" evidence="1">
    <location>
        <begin position="79"/>
        <end position="89"/>
    </location>
</feature>